<evidence type="ECO:0008006" key="5">
    <source>
        <dbReference type="Google" id="ProtNLM"/>
    </source>
</evidence>
<name>A0A521G0A7_9BACT</name>
<feature type="region of interest" description="Disordered" evidence="1">
    <location>
        <begin position="53"/>
        <end position="91"/>
    </location>
</feature>
<reference evidence="3" key="1">
    <citation type="submission" date="2017-07" db="EMBL/GenBank/DDBJ databases">
        <title>The cable genome - Insights into the physiology and evolution of filamentous bacteria capable of sulfide oxidation via long distance electron transfer.</title>
        <authorList>
            <person name="Thorup C."/>
            <person name="Bjerg J.T."/>
            <person name="Schreiber L."/>
            <person name="Nielsen L.P."/>
            <person name="Kjeldsen K.U."/>
            <person name="Boesen T."/>
            <person name="Boggild A."/>
            <person name="Meysman F."/>
            <person name="Geelhoed J."/>
            <person name="Schramm A."/>
        </authorList>
    </citation>
    <scope>NUCLEOTIDE SEQUENCE [LARGE SCALE GENOMIC DNA]</scope>
    <source>
        <strain evidence="3">GS</strain>
    </source>
</reference>
<evidence type="ECO:0000313" key="4">
    <source>
        <dbReference type="Proteomes" id="UP000316238"/>
    </source>
</evidence>
<feature type="compositionally biased region" description="Low complexity" evidence="1">
    <location>
        <begin position="54"/>
        <end position="67"/>
    </location>
</feature>
<evidence type="ECO:0000256" key="1">
    <source>
        <dbReference type="SAM" id="MobiDB-lite"/>
    </source>
</evidence>
<accession>A0A521G0A7</accession>
<gene>
    <name evidence="3" type="ORF">CDV28_12614</name>
</gene>
<proteinExistence type="predicted"/>
<keyword evidence="2" id="KW-1133">Transmembrane helix</keyword>
<dbReference type="EMBL" id="NQJD01000026">
    <property type="protein sequence ID" value="TAA74454.1"/>
    <property type="molecule type" value="Genomic_DNA"/>
</dbReference>
<evidence type="ECO:0000256" key="2">
    <source>
        <dbReference type="SAM" id="Phobius"/>
    </source>
</evidence>
<protein>
    <recommendedName>
        <fullName evidence="5">Arginine N-succinyltransferase</fullName>
    </recommendedName>
</protein>
<dbReference type="AlphaFoldDB" id="A0A521G0A7"/>
<sequence length="224" mass="24704">MTTLPPPAPKKGFSLTQRIAIALGVMLLTAAAAVLLIKIWLFPQPFKPTALNPQEQQQLAQKMEQIETVSVSPPPQHDLEDGRLKPEPYSEEGANREMVFSEREINSLLATNTNLAEKMAIDLSENLVSLRLLLPLDPDFPVMGGKTLRLRAGVELAYREGRPVLILKGVSLMGVPLPNAWIGGLKNIDLMQEFGGQPGFWQSLGNGLESIQVREGELHLKLRE</sequence>
<comment type="caution">
    <text evidence="3">The sequence shown here is derived from an EMBL/GenBank/DDBJ whole genome shotgun (WGS) entry which is preliminary data.</text>
</comment>
<evidence type="ECO:0000313" key="3">
    <source>
        <dbReference type="EMBL" id="TAA74454.1"/>
    </source>
</evidence>
<organism evidence="3 4">
    <name type="scientific">Candidatus Electronema aureum</name>
    <dbReference type="NCBI Taxonomy" id="2005002"/>
    <lineage>
        <taxon>Bacteria</taxon>
        <taxon>Pseudomonadati</taxon>
        <taxon>Thermodesulfobacteriota</taxon>
        <taxon>Desulfobulbia</taxon>
        <taxon>Desulfobulbales</taxon>
        <taxon>Desulfobulbaceae</taxon>
        <taxon>Candidatus Electronema</taxon>
    </lineage>
</organism>
<feature type="compositionally biased region" description="Basic and acidic residues" evidence="1">
    <location>
        <begin position="77"/>
        <end position="91"/>
    </location>
</feature>
<keyword evidence="2" id="KW-0812">Transmembrane</keyword>
<feature type="transmembrane region" description="Helical" evidence="2">
    <location>
        <begin position="20"/>
        <end position="41"/>
    </location>
</feature>
<keyword evidence="2" id="KW-0472">Membrane</keyword>
<dbReference type="Proteomes" id="UP000316238">
    <property type="component" value="Unassembled WGS sequence"/>
</dbReference>
<keyword evidence="4" id="KW-1185">Reference proteome</keyword>